<dbReference type="Pfam" id="PF07593">
    <property type="entry name" value="UnbV_ASPIC"/>
    <property type="match status" value="1"/>
</dbReference>
<dbReference type="InterPro" id="IPR011519">
    <property type="entry name" value="UnbV_ASPIC"/>
</dbReference>
<evidence type="ECO:0000256" key="1">
    <source>
        <dbReference type="ARBA" id="ARBA00022729"/>
    </source>
</evidence>
<dbReference type="Gene3D" id="1.25.40.10">
    <property type="entry name" value="Tetratricopeptide repeat domain"/>
    <property type="match status" value="2"/>
</dbReference>
<keyword evidence="1" id="KW-0732">Signal</keyword>
<dbReference type="InterPro" id="IPR013517">
    <property type="entry name" value="FG-GAP"/>
</dbReference>
<gene>
    <name evidence="3" type="ORF">Poly59_22010</name>
</gene>
<dbReference type="AlphaFoldDB" id="A0A5C6F3J1"/>
<sequence length="941" mass="103209">MDQAFDAVRNLLIEDPDSVAANALMLRVMIHRKDAGAAVNILDRLKLLDPSRRDDYDAHAASIQYQDGEALAATARLEALLKVSPEFDEARRLLVKILDQQGLSHDANQHVRSMMGHTGLSLEELVGLVFPTRSRNGAPDPVTATVDTGTLDPYVIRVASALRINGNPREALACLDASGWLVDHRSLAAVSLYGRTLADAQLFDELEAWAATTPQSCQRYPDYWIACGTLARRQDKEVAIECFIRAIQREPGSIDAFYGIVQSLEEEGKLELAKPFRNRLTELDSIARDVRELRGSASPTPRAFVDIATQLANIGRPLEAVAWQELAISSFSPDSEQLRLIPQYKAQVLSRFPMGYDETEIQCGWVSPIEDVASMWLAEIRSKDPTQLNSKHWTKQSSIPSGLSVTTPNFKNVAEQKRLTFRYLNAAEPVEREFQIFQAFGGGVACLDFDCDGAVDFYFAQAGTTPPDGRSDHPNELFRNLGDEFVGVVSSSYSDDRGYTVGVSAGDWNQDGFADLLIGSVGHNRLLINQGDGTFRTDQNSALRDQVAYTSSLAIADLTGDGLPDIIEINYLDDPAIFEPIRYGADGKPKSLPGPLQFKPAMDRLLVSVGDGSMLASPLGNQTDDAFRPGLALLVTDLDGQPGNEVFVANDLRANQMWFRGKSSDGVSRWDDGAVGLGVAYGAGGKPMACMGVAAADFDQNGRLDLHVSNFEDEWSNQYMQTTSGTFEDCVVSYKLDVVTRKMLGFGTQAIDYDNDTVWDLIVGNGHIEDQTDKGSMFAMPTQVLAGRSDGFLLQQCAGDDDYWNSAHFTRGMAKCDFNRDGLVDVVATDLKKDVVLLQNQTVTDNHWLQLELVGTSSERDAVGARVTIEFKSKALVQAVQTGDGYLSKNESALFVGLGKADSIDQVRVLWPSGIQSVYRDLACDHRWLLVEDQADACLAW</sequence>
<organism evidence="3 4">
    <name type="scientific">Rubripirellula reticaptiva</name>
    <dbReference type="NCBI Taxonomy" id="2528013"/>
    <lineage>
        <taxon>Bacteria</taxon>
        <taxon>Pseudomonadati</taxon>
        <taxon>Planctomycetota</taxon>
        <taxon>Planctomycetia</taxon>
        <taxon>Pirellulales</taxon>
        <taxon>Pirellulaceae</taxon>
        <taxon>Rubripirellula</taxon>
    </lineage>
</organism>
<protein>
    <submittedName>
        <fullName evidence="3">ASPIC and UnbV</fullName>
    </submittedName>
</protein>
<name>A0A5C6F3J1_9BACT</name>
<dbReference type="InterPro" id="IPR027039">
    <property type="entry name" value="Crtac1"/>
</dbReference>
<accession>A0A5C6F3J1</accession>
<dbReference type="Pfam" id="PF13517">
    <property type="entry name" value="FG-GAP_3"/>
    <property type="match status" value="1"/>
</dbReference>
<proteinExistence type="predicted"/>
<dbReference type="SUPFAM" id="SSF69318">
    <property type="entry name" value="Integrin alpha N-terminal domain"/>
    <property type="match status" value="1"/>
</dbReference>
<dbReference type="SUPFAM" id="SSF48452">
    <property type="entry name" value="TPR-like"/>
    <property type="match status" value="2"/>
</dbReference>
<dbReference type="RefSeq" id="WP_186776154.1">
    <property type="nucleotide sequence ID" value="NZ_SJPX01000002.1"/>
</dbReference>
<keyword evidence="4" id="KW-1185">Reference proteome</keyword>
<evidence type="ECO:0000313" key="4">
    <source>
        <dbReference type="Proteomes" id="UP000317977"/>
    </source>
</evidence>
<dbReference type="InterPro" id="IPR028994">
    <property type="entry name" value="Integrin_alpha_N"/>
</dbReference>
<feature type="domain" description="ASPIC/UnbV" evidence="2">
    <location>
        <begin position="862"/>
        <end position="928"/>
    </location>
</feature>
<dbReference type="PANTHER" id="PTHR16026">
    <property type="entry name" value="CARTILAGE ACIDIC PROTEIN 1"/>
    <property type="match status" value="1"/>
</dbReference>
<dbReference type="InterPro" id="IPR011990">
    <property type="entry name" value="TPR-like_helical_dom_sf"/>
</dbReference>
<evidence type="ECO:0000313" key="3">
    <source>
        <dbReference type="EMBL" id="TWU55898.1"/>
    </source>
</evidence>
<dbReference type="Gene3D" id="2.130.10.130">
    <property type="entry name" value="Integrin alpha, N-terminal"/>
    <property type="match status" value="2"/>
</dbReference>
<dbReference type="Proteomes" id="UP000317977">
    <property type="component" value="Unassembled WGS sequence"/>
</dbReference>
<dbReference type="PANTHER" id="PTHR16026:SF0">
    <property type="entry name" value="CARTILAGE ACIDIC PROTEIN 1"/>
    <property type="match status" value="1"/>
</dbReference>
<evidence type="ECO:0000259" key="2">
    <source>
        <dbReference type="Pfam" id="PF07593"/>
    </source>
</evidence>
<dbReference type="EMBL" id="SJPX01000002">
    <property type="protein sequence ID" value="TWU55898.1"/>
    <property type="molecule type" value="Genomic_DNA"/>
</dbReference>
<reference evidence="3 4" key="1">
    <citation type="submission" date="2019-02" db="EMBL/GenBank/DDBJ databases">
        <title>Deep-cultivation of Planctomycetes and their phenomic and genomic characterization uncovers novel biology.</title>
        <authorList>
            <person name="Wiegand S."/>
            <person name="Jogler M."/>
            <person name="Boedeker C."/>
            <person name="Pinto D."/>
            <person name="Vollmers J."/>
            <person name="Rivas-Marin E."/>
            <person name="Kohn T."/>
            <person name="Peeters S.H."/>
            <person name="Heuer A."/>
            <person name="Rast P."/>
            <person name="Oberbeckmann S."/>
            <person name="Bunk B."/>
            <person name="Jeske O."/>
            <person name="Meyerdierks A."/>
            <person name="Storesund J.E."/>
            <person name="Kallscheuer N."/>
            <person name="Luecker S."/>
            <person name="Lage O.M."/>
            <person name="Pohl T."/>
            <person name="Merkel B.J."/>
            <person name="Hornburger P."/>
            <person name="Mueller R.-W."/>
            <person name="Bruemmer F."/>
            <person name="Labrenz M."/>
            <person name="Spormann A.M."/>
            <person name="Op Den Camp H."/>
            <person name="Overmann J."/>
            <person name="Amann R."/>
            <person name="Jetten M.S.M."/>
            <person name="Mascher T."/>
            <person name="Medema M.H."/>
            <person name="Devos D.P."/>
            <person name="Kaster A.-K."/>
            <person name="Ovreas L."/>
            <person name="Rohde M."/>
            <person name="Galperin M.Y."/>
            <person name="Jogler C."/>
        </authorList>
    </citation>
    <scope>NUCLEOTIDE SEQUENCE [LARGE SCALE GENOMIC DNA]</scope>
    <source>
        <strain evidence="3 4">Poly59</strain>
    </source>
</reference>
<comment type="caution">
    <text evidence="3">The sequence shown here is derived from an EMBL/GenBank/DDBJ whole genome shotgun (WGS) entry which is preliminary data.</text>
</comment>